<evidence type="ECO:0000313" key="2">
    <source>
        <dbReference type="Proteomes" id="UP000316371"/>
    </source>
</evidence>
<organism evidence="1 2">
    <name type="scientific">Flavobacterium restrictum</name>
    <dbReference type="NCBI Taxonomy" id="2594428"/>
    <lineage>
        <taxon>Bacteria</taxon>
        <taxon>Pseudomonadati</taxon>
        <taxon>Bacteroidota</taxon>
        <taxon>Flavobacteriia</taxon>
        <taxon>Flavobacteriales</taxon>
        <taxon>Flavobacteriaceae</taxon>
        <taxon>Flavobacterium</taxon>
    </lineage>
</organism>
<dbReference type="RefSeq" id="WP_144255896.1">
    <property type="nucleotide sequence ID" value="NZ_VJZT01000004.1"/>
</dbReference>
<dbReference type="EMBL" id="VJZT01000004">
    <property type="protein sequence ID" value="TRX40913.1"/>
    <property type="molecule type" value="Genomic_DNA"/>
</dbReference>
<gene>
    <name evidence="1" type="ORF">FNW21_06335</name>
</gene>
<sequence length="132" mass="15286">MRTTVFIITFFVFLLGGGNSLYANTKEANNSCFSISANLLKNKPLQFSNDDQKITLFDETDLDTEEDFHSSNDRNDSGKNLSYTTKYKALTPWYTLQSKLFVLNYYNNRFEITTPFLGTSYPIYISQRVLRI</sequence>
<dbReference type="Proteomes" id="UP000316371">
    <property type="component" value="Unassembled WGS sequence"/>
</dbReference>
<keyword evidence="2" id="KW-1185">Reference proteome</keyword>
<dbReference type="AlphaFoldDB" id="A0A553E7V5"/>
<reference evidence="1 2" key="1">
    <citation type="submission" date="2019-07" db="EMBL/GenBank/DDBJ databases">
        <title>Novel species of Flavobacterium.</title>
        <authorList>
            <person name="Liu Q."/>
            <person name="Xin Y.-H."/>
        </authorList>
    </citation>
    <scope>NUCLEOTIDE SEQUENCE [LARGE SCALE GENOMIC DNA]</scope>
    <source>
        <strain evidence="1 2">LB1R34</strain>
    </source>
</reference>
<accession>A0A553E7V5</accession>
<dbReference type="OrthoDB" id="1367991at2"/>
<comment type="caution">
    <text evidence="1">The sequence shown here is derived from an EMBL/GenBank/DDBJ whole genome shotgun (WGS) entry which is preliminary data.</text>
</comment>
<name>A0A553E7V5_9FLAO</name>
<evidence type="ECO:0000313" key="1">
    <source>
        <dbReference type="EMBL" id="TRX40913.1"/>
    </source>
</evidence>
<protein>
    <submittedName>
        <fullName evidence="1">Uncharacterized protein</fullName>
    </submittedName>
</protein>
<proteinExistence type="predicted"/>